<evidence type="ECO:0000313" key="1">
    <source>
        <dbReference type="EMBL" id="AQZ52372.1"/>
    </source>
</evidence>
<proteinExistence type="predicted"/>
<dbReference type="Proteomes" id="UP000191135">
    <property type="component" value="Chromosome"/>
</dbReference>
<accession>A0A1U9Z439</accession>
<protein>
    <submittedName>
        <fullName evidence="1">Uncharacterized protein</fullName>
    </submittedName>
</protein>
<organism evidence="1 2">
    <name type="scientific">Martelella mediterranea DSM 17316</name>
    <dbReference type="NCBI Taxonomy" id="1122214"/>
    <lineage>
        <taxon>Bacteria</taxon>
        <taxon>Pseudomonadati</taxon>
        <taxon>Pseudomonadota</taxon>
        <taxon>Alphaproteobacteria</taxon>
        <taxon>Hyphomicrobiales</taxon>
        <taxon>Aurantimonadaceae</taxon>
        <taxon>Martelella</taxon>
    </lineage>
</organism>
<dbReference type="AlphaFoldDB" id="A0A1U9Z439"/>
<reference evidence="1 2" key="1">
    <citation type="submission" date="2017-03" db="EMBL/GenBank/DDBJ databases">
        <title>Foreign affairs: Plasmid Transfer between Roseobacters and Rhizobia.</title>
        <authorList>
            <person name="Bartling P."/>
            <person name="Bunk B."/>
            <person name="Overmann J."/>
            <person name="Brinkmann H."/>
            <person name="Petersen J."/>
        </authorList>
    </citation>
    <scope>NUCLEOTIDE SEQUENCE [LARGE SCALE GENOMIC DNA]</scope>
    <source>
        <strain evidence="1 2">MACL11</strain>
    </source>
</reference>
<dbReference type="EMBL" id="CP020330">
    <property type="protein sequence ID" value="AQZ52372.1"/>
    <property type="molecule type" value="Genomic_DNA"/>
</dbReference>
<sequence length="135" mass="14688">MRVIKTIREALAGLEFMKTFIAAGMLLASVGIAGAQEPINRYDIQDMTCNQVQSILRQQGAAILRYPSPNGNGRILYDRYVDSPAVCFAELGHAVQRVVPTKDTNACPTLSCKPGPPECDNGIMGFDMFGCMDDN</sequence>
<gene>
    <name evidence="1" type="ORF">Mame_03053</name>
</gene>
<evidence type="ECO:0000313" key="2">
    <source>
        <dbReference type="Proteomes" id="UP000191135"/>
    </source>
</evidence>
<keyword evidence="2" id="KW-1185">Reference proteome</keyword>
<dbReference type="KEGG" id="mmed:Mame_03053"/>
<name>A0A1U9Z439_9HYPH</name>